<organism evidence="2 4">
    <name type="scientific">Moraxella lacunata</name>
    <dbReference type="NCBI Taxonomy" id="477"/>
    <lineage>
        <taxon>Bacteria</taxon>
        <taxon>Pseudomonadati</taxon>
        <taxon>Pseudomonadota</taxon>
        <taxon>Gammaproteobacteria</taxon>
        <taxon>Moraxellales</taxon>
        <taxon>Moraxellaceae</taxon>
        <taxon>Moraxella</taxon>
    </lineage>
</organism>
<keyword evidence="1" id="KW-0472">Membrane</keyword>
<evidence type="ECO:0000313" key="3">
    <source>
        <dbReference type="EMBL" id="STY99743.1"/>
    </source>
</evidence>
<feature type="transmembrane region" description="Helical" evidence="1">
    <location>
        <begin position="25"/>
        <end position="45"/>
    </location>
</feature>
<dbReference type="AlphaFoldDB" id="A0A1V4GZ04"/>
<dbReference type="Proteomes" id="UP000191025">
    <property type="component" value="Unassembled WGS sequence"/>
</dbReference>
<dbReference type="GeneID" id="302269742"/>
<accession>A0A1V4GZ04</accession>
<evidence type="ECO:0000313" key="4">
    <source>
        <dbReference type="Proteomes" id="UP000191025"/>
    </source>
</evidence>
<evidence type="ECO:0000313" key="5">
    <source>
        <dbReference type="Proteomes" id="UP000254107"/>
    </source>
</evidence>
<sequence>MTHNNNAQNDDIYYDDDEEPLFSKFSVIFFSLIILIDGIFSLVIFEFVNEKIIKVVYPYEYNEALLLLFTFKGAICLTTLFIIGLVYYRLYQYSYESLWSYLGFHKPNWKFLGLWILLLMALHSFAWAGNIHQSHIRLSENVVTYGIWVTLISTVIIAPVCE</sequence>
<feature type="transmembrane region" description="Helical" evidence="1">
    <location>
        <begin position="111"/>
        <end position="130"/>
    </location>
</feature>
<feature type="transmembrane region" description="Helical" evidence="1">
    <location>
        <begin position="142"/>
        <end position="160"/>
    </location>
</feature>
<evidence type="ECO:0000256" key="1">
    <source>
        <dbReference type="SAM" id="Phobius"/>
    </source>
</evidence>
<gene>
    <name evidence="2" type="ORF">B5J94_04995</name>
    <name evidence="3" type="ORF">NCTC7911_01122</name>
</gene>
<feature type="transmembrane region" description="Helical" evidence="1">
    <location>
        <begin position="65"/>
        <end position="91"/>
    </location>
</feature>
<keyword evidence="5" id="KW-1185">Reference proteome</keyword>
<protein>
    <submittedName>
        <fullName evidence="2">Uncharacterized protein</fullName>
    </submittedName>
</protein>
<dbReference type="EMBL" id="MXAN01000030">
    <property type="protein sequence ID" value="OPH37872.1"/>
    <property type="molecule type" value="Genomic_DNA"/>
</dbReference>
<reference evidence="2" key="2">
    <citation type="submission" date="2017-03" db="EMBL/GenBank/DDBJ databases">
        <authorList>
            <person name="Afonso C.L."/>
            <person name="Miller P.J."/>
            <person name="Scott M.A."/>
            <person name="Spackman E."/>
            <person name="Goraichik I."/>
            <person name="Dimitrov K.M."/>
            <person name="Suarez D.L."/>
            <person name="Swayne D.E."/>
        </authorList>
    </citation>
    <scope>NUCLEOTIDE SEQUENCE</scope>
    <source>
        <strain evidence="2">CCUG 4441</strain>
    </source>
</reference>
<dbReference type="Proteomes" id="UP000254107">
    <property type="component" value="Unassembled WGS sequence"/>
</dbReference>
<name>A0A1V4GZ04_MORLA</name>
<evidence type="ECO:0000313" key="2">
    <source>
        <dbReference type="EMBL" id="OPH37872.1"/>
    </source>
</evidence>
<reference evidence="3 5" key="3">
    <citation type="submission" date="2018-06" db="EMBL/GenBank/DDBJ databases">
        <authorList>
            <consortium name="Pathogen Informatics"/>
            <person name="Doyle S."/>
        </authorList>
    </citation>
    <scope>NUCLEOTIDE SEQUENCE [LARGE SCALE GENOMIC DNA]</scope>
    <source>
        <strain evidence="3 5">NCTC7911</strain>
    </source>
</reference>
<keyword evidence="1" id="KW-1133">Transmembrane helix</keyword>
<dbReference type="EMBL" id="UGQC01000001">
    <property type="protein sequence ID" value="STY99743.1"/>
    <property type="molecule type" value="Genomic_DNA"/>
</dbReference>
<proteinExistence type="predicted"/>
<reference evidence="4" key="1">
    <citation type="submission" date="2017-03" db="EMBL/GenBank/DDBJ databases">
        <title>Draft genome sequence of Moraxella equi CCUG 4950T type strain.</title>
        <authorList>
            <person name="Salva-Serra F."/>
            <person name="Engstrom-Jakobsson H."/>
            <person name="Thorell K."/>
            <person name="Jaen-Luchoro D."/>
            <person name="Gonzales-Siles L."/>
            <person name="Karlsson R."/>
            <person name="Yazdan S."/>
            <person name="Boulund F."/>
            <person name="Johnning A."/>
            <person name="Engstrand L."/>
            <person name="Kristiansson E."/>
            <person name="Moore E."/>
        </authorList>
    </citation>
    <scope>NUCLEOTIDE SEQUENCE [LARGE SCALE GENOMIC DNA]</scope>
    <source>
        <strain evidence="4">CCUG 4441</strain>
    </source>
</reference>
<keyword evidence="1" id="KW-0812">Transmembrane</keyword>
<dbReference type="RefSeq" id="WP_062499007.1">
    <property type="nucleotide sequence ID" value="NZ_MXAN01000030.1"/>
</dbReference>